<name>A0A1R1SCI4_9ACTN</name>
<dbReference type="PROSITE" id="PS51704">
    <property type="entry name" value="GP_PDE"/>
    <property type="match status" value="1"/>
</dbReference>
<dbReference type="Pfam" id="PF03009">
    <property type="entry name" value="GDPD"/>
    <property type="match status" value="1"/>
</dbReference>
<evidence type="ECO:0000259" key="1">
    <source>
        <dbReference type="PROSITE" id="PS51704"/>
    </source>
</evidence>
<dbReference type="AlphaFoldDB" id="A0A1R1SCI4"/>
<dbReference type="InterPro" id="IPR017946">
    <property type="entry name" value="PLC-like_Pdiesterase_TIM-brl"/>
</dbReference>
<keyword evidence="3" id="KW-1185">Reference proteome</keyword>
<evidence type="ECO:0000313" key="2">
    <source>
        <dbReference type="EMBL" id="OMI36131.1"/>
    </source>
</evidence>
<proteinExistence type="predicted"/>
<comment type="caution">
    <text evidence="2">The sequence shown here is derived from an EMBL/GenBank/DDBJ whole genome shotgun (WGS) entry which is preliminary data.</text>
</comment>
<organism evidence="2 3">
    <name type="scientific">Streptomyces sparsogenes DSM 40356</name>
    <dbReference type="NCBI Taxonomy" id="1331668"/>
    <lineage>
        <taxon>Bacteria</taxon>
        <taxon>Bacillati</taxon>
        <taxon>Actinomycetota</taxon>
        <taxon>Actinomycetes</taxon>
        <taxon>Kitasatosporales</taxon>
        <taxon>Streptomycetaceae</taxon>
        <taxon>Streptomyces</taxon>
    </lineage>
</organism>
<dbReference type="RefSeq" id="WP_158080347.1">
    <property type="nucleotide sequence ID" value="NZ_ASQP01000357.1"/>
</dbReference>
<dbReference type="EMBL" id="ASQP01000357">
    <property type="protein sequence ID" value="OMI36131.1"/>
    <property type="molecule type" value="Genomic_DNA"/>
</dbReference>
<feature type="domain" description="GP-PDE" evidence="1">
    <location>
        <begin position="15"/>
        <end position="237"/>
    </location>
</feature>
<dbReference type="Proteomes" id="UP000186168">
    <property type="component" value="Unassembled WGS sequence"/>
</dbReference>
<dbReference type="PANTHER" id="PTHR46211:SF1">
    <property type="entry name" value="GLYCEROPHOSPHODIESTER PHOSPHODIESTERASE, CYTOPLASMIC"/>
    <property type="match status" value="1"/>
</dbReference>
<accession>A0A1R1SCI4</accession>
<sequence length="240" mass="25641">MTPPAPAAPPPAARPLVYGHRGARADEPENTLRSFRHAHRVGAEGVELDVRVSRDGRLVVIHDATVDRTTDGTGEVASLSLAELRELDAGRGERIPTLSEVLDAFPGLVQVEIKAPEAVEALAELDRRTPLPPRAVLTSFHAGILDRAARLLPRVERGLITATPGEDLPARAAELNATWVCPELTPELTTRLVERCHAQGVRVDAWPAADPRLLARCVALGADAVTTDHPALIDGWLGAA</sequence>
<dbReference type="GeneID" id="96747580"/>
<dbReference type="SUPFAM" id="SSF51695">
    <property type="entry name" value="PLC-like phosphodiesterases"/>
    <property type="match status" value="1"/>
</dbReference>
<gene>
    <name evidence="2" type="ORF">SPAR_27756</name>
</gene>
<protein>
    <submittedName>
        <fullName evidence="2">Glycerophosphoryl diester phosphodiesterase</fullName>
    </submittedName>
</protein>
<dbReference type="PANTHER" id="PTHR46211">
    <property type="entry name" value="GLYCEROPHOSPHORYL DIESTER PHOSPHODIESTERASE"/>
    <property type="match status" value="1"/>
</dbReference>
<dbReference type="Gene3D" id="3.20.20.190">
    <property type="entry name" value="Phosphatidylinositol (PI) phosphodiesterase"/>
    <property type="match status" value="1"/>
</dbReference>
<dbReference type="GO" id="GO:0008081">
    <property type="term" value="F:phosphoric diester hydrolase activity"/>
    <property type="evidence" value="ECO:0007669"/>
    <property type="project" value="InterPro"/>
</dbReference>
<reference evidence="2 3" key="1">
    <citation type="submission" date="2013-05" db="EMBL/GenBank/DDBJ databases">
        <title>Genome sequence of Streptomyces sparsogenes DSM 40356.</title>
        <authorList>
            <person name="Coyne S."/>
            <person name="Seebeck F.P."/>
        </authorList>
    </citation>
    <scope>NUCLEOTIDE SEQUENCE [LARGE SCALE GENOMIC DNA]</scope>
    <source>
        <strain evidence="2 3">DSM 40356</strain>
    </source>
</reference>
<dbReference type="GO" id="GO:0006629">
    <property type="term" value="P:lipid metabolic process"/>
    <property type="evidence" value="ECO:0007669"/>
    <property type="project" value="InterPro"/>
</dbReference>
<dbReference type="STRING" id="67365.GCA_001704635_02946"/>
<evidence type="ECO:0000313" key="3">
    <source>
        <dbReference type="Proteomes" id="UP000186168"/>
    </source>
</evidence>
<dbReference type="InterPro" id="IPR030395">
    <property type="entry name" value="GP_PDE_dom"/>
</dbReference>